<proteinExistence type="predicted"/>
<keyword evidence="2" id="KW-0238">DNA-binding</keyword>
<dbReference type="EMBL" id="PGVE01000015">
    <property type="protein sequence ID" value="PLS08932.1"/>
    <property type="molecule type" value="Genomic_DNA"/>
</dbReference>
<dbReference type="InterPro" id="IPR018356">
    <property type="entry name" value="Tscrpt_reg_HTH_DeoR_CS"/>
</dbReference>
<dbReference type="Gene3D" id="1.10.10.10">
    <property type="entry name" value="Winged helix-like DNA-binding domain superfamily/Winged helix DNA-binding domain"/>
    <property type="match status" value="1"/>
</dbReference>
<dbReference type="PROSITE" id="PS00894">
    <property type="entry name" value="HTH_DEOR_1"/>
    <property type="match status" value="1"/>
</dbReference>
<dbReference type="PRINTS" id="PR00037">
    <property type="entry name" value="HTHLACR"/>
</dbReference>
<dbReference type="CDD" id="cd00090">
    <property type="entry name" value="HTH_ARSR"/>
    <property type="match status" value="1"/>
</dbReference>
<dbReference type="GO" id="GO:0003677">
    <property type="term" value="F:DNA binding"/>
    <property type="evidence" value="ECO:0007669"/>
    <property type="project" value="UniProtKB-KW"/>
</dbReference>
<evidence type="ECO:0000313" key="6">
    <source>
        <dbReference type="Proteomes" id="UP000234950"/>
    </source>
</evidence>
<evidence type="ECO:0000313" key="5">
    <source>
        <dbReference type="EMBL" id="PLS08932.1"/>
    </source>
</evidence>
<dbReference type="Pfam" id="PF08220">
    <property type="entry name" value="HTH_DeoR"/>
    <property type="match status" value="1"/>
</dbReference>
<dbReference type="SMART" id="SM01134">
    <property type="entry name" value="DeoRC"/>
    <property type="match status" value="1"/>
</dbReference>
<dbReference type="InterPro" id="IPR050313">
    <property type="entry name" value="Carb_Metab_HTH_regulators"/>
</dbReference>
<sequence length="253" mass="27901">MYGIERKSAILELLNKNARVDVQELSQHFDLSDSTIRRDLKELEEAQLLKRTHGGAVLFKSVTFEPTYIEKEVQFQKGKRAIAKEAAKLIKNGESILLDSGTTTYYLAQELRSFSSLQVVTNSILCANELKDVSGIEVLLCGGSLRSETLALVGPLAEMSFNQICVDQSFIATNGVDVENGLTTPNLIEASTKKKMIDCAERVILITDHTKIGQVSFAKFADIHEINYLITDSAAQKTVLNCIEESGISVRVV</sequence>
<dbReference type="Pfam" id="PF00455">
    <property type="entry name" value="DeoRC"/>
    <property type="match status" value="1"/>
</dbReference>
<evidence type="ECO:0000256" key="2">
    <source>
        <dbReference type="ARBA" id="ARBA00023125"/>
    </source>
</evidence>
<organism evidence="5 6">
    <name type="scientific">Neobacillus cucumis</name>
    <dbReference type="NCBI Taxonomy" id="1740721"/>
    <lineage>
        <taxon>Bacteria</taxon>
        <taxon>Bacillati</taxon>
        <taxon>Bacillota</taxon>
        <taxon>Bacilli</taxon>
        <taxon>Bacillales</taxon>
        <taxon>Bacillaceae</taxon>
        <taxon>Neobacillus</taxon>
    </lineage>
</organism>
<dbReference type="Gene3D" id="3.40.50.1360">
    <property type="match status" value="1"/>
</dbReference>
<dbReference type="Proteomes" id="UP000234950">
    <property type="component" value="Unassembled WGS sequence"/>
</dbReference>
<name>A0A2N5HTU2_9BACI</name>
<dbReference type="RefSeq" id="WP_101646333.1">
    <property type="nucleotide sequence ID" value="NZ_PGVE01000015.1"/>
</dbReference>
<dbReference type="InterPro" id="IPR036388">
    <property type="entry name" value="WH-like_DNA-bd_sf"/>
</dbReference>
<feature type="domain" description="HTH deoR-type" evidence="4">
    <location>
        <begin position="3"/>
        <end position="58"/>
    </location>
</feature>
<keyword evidence="1" id="KW-0805">Transcription regulation</keyword>
<reference evidence="5 6" key="1">
    <citation type="submission" date="2017-11" db="EMBL/GenBank/DDBJ databases">
        <title>Comparitive Functional Genomics of Dry Heat Resistant strains isolated from the Viking Spacecraft.</title>
        <authorList>
            <person name="Seuylemezian A."/>
            <person name="Cooper K."/>
            <person name="Vaishampayan P."/>
        </authorList>
    </citation>
    <scope>NUCLEOTIDE SEQUENCE [LARGE SCALE GENOMIC DNA]</scope>
    <source>
        <strain evidence="5 6">V32-6</strain>
    </source>
</reference>
<keyword evidence="3" id="KW-0804">Transcription</keyword>
<evidence type="ECO:0000256" key="3">
    <source>
        <dbReference type="ARBA" id="ARBA00023163"/>
    </source>
</evidence>
<dbReference type="InterPro" id="IPR037171">
    <property type="entry name" value="NagB/RpiA_transferase-like"/>
</dbReference>
<dbReference type="InterPro" id="IPR036390">
    <property type="entry name" value="WH_DNA-bd_sf"/>
</dbReference>
<dbReference type="InterPro" id="IPR014036">
    <property type="entry name" value="DeoR-like_C"/>
</dbReference>
<dbReference type="PROSITE" id="PS51000">
    <property type="entry name" value="HTH_DEOR_2"/>
    <property type="match status" value="1"/>
</dbReference>
<keyword evidence="6" id="KW-1185">Reference proteome</keyword>
<dbReference type="PANTHER" id="PTHR30363:SF44">
    <property type="entry name" value="AGA OPERON TRANSCRIPTIONAL REPRESSOR-RELATED"/>
    <property type="match status" value="1"/>
</dbReference>
<dbReference type="InterPro" id="IPR001034">
    <property type="entry name" value="DeoR_HTH"/>
</dbReference>
<dbReference type="OrthoDB" id="9797223at2"/>
<dbReference type="AlphaFoldDB" id="A0A2N5HTU2"/>
<comment type="caution">
    <text evidence="5">The sequence shown here is derived from an EMBL/GenBank/DDBJ whole genome shotgun (WGS) entry which is preliminary data.</text>
</comment>
<evidence type="ECO:0000259" key="4">
    <source>
        <dbReference type="PROSITE" id="PS51000"/>
    </source>
</evidence>
<dbReference type="SMART" id="SM00420">
    <property type="entry name" value="HTH_DEOR"/>
    <property type="match status" value="1"/>
</dbReference>
<gene>
    <name evidence="5" type="ORF">CVD27_02570</name>
</gene>
<dbReference type="PANTHER" id="PTHR30363">
    <property type="entry name" value="HTH-TYPE TRANSCRIPTIONAL REGULATOR SRLR-RELATED"/>
    <property type="match status" value="1"/>
</dbReference>
<dbReference type="InterPro" id="IPR011991">
    <property type="entry name" value="ArsR-like_HTH"/>
</dbReference>
<dbReference type="SUPFAM" id="SSF100950">
    <property type="entry name" value="NagB/RpiA/CoA transferase-like"/>
    <property type="match status" value="1"/>
</dbReference>
<evidence type="ECO:0000256" key="1">
    <source>
        <dbReference type="ARBA" id="ARBA00023015"/>
    </source>
</evidence>
<protein>
    <submittedName>
        <fullName evidence="5">DeoR family transcriptional regulator</fullName>
    </submittedName>
</protein>
<dbReference type="SUPFAM" id="SSF46785">
    <property type="entry name" value="Winged helix' DNA-binding domain"/>
    <property type="match status" value="1"/>
</dbReference>
<dbReference type="GO" id="GO:0003700">
    <property type="term" value="F:DNA-binding transcription factor activity"/>
    <property type="evidence" value="ECO:0007669"/>
    <property type="project" value="InterPro"/>
</dbReference>
<accession>A0A2N5HTU2</accession>